<dbReference type="InParanoid" id="X1W3N4"/>
<evidence type="ECO:0000313" key="8">
    <source>
        <dbReference type="Proteomes" id="UP000009168"/>
    </source>
</evidence>
<keyword evidence="5" id="KW-0067">ATP-binding</keyword>
<dbReference type="Pfam" id="PF00069">
    <property type="entry name" value="Pkinase"/>
    <property type="match status" value="1"/>
</dbReference>
<dbReference type="InterPro" id="IPR000719">
    <property type="entry name" value="Prot_kinase_dom"/>
</dbReference>
<dbReference type="InterPro" id="IPR011009">
    <property type="entry name" value="Kinase-like_dom_sf"/>
</dbReference>
<feature type="domain" description="Protein kinase" evidence="6">
    <location>
        <begin position="36"/>
        <end position="321"/>
    </location>
</feature>
<dbReference type="OrthoDB" id="312598at2759"/>
<keyword evidence="8" id="KW-1185">Reference proteome</keyword>
<evidence type="ECO:0000313" key="7">
    <source>
        <dbReference type="EMBL" id="EAR97593.3"/>
    </source>
</evidence>
<dbReference type="Gene3D" id="1.10.510.10">
    <property type="entry name" value="Transferase(Phosphotransferase) domain 1"/>
    <property type="match status" value="1"/>
</dbReference>
<reference evidence="8" key="1">
    <citation type="journal article" date="2006" name="PLoS Biol.">
        <title>Macronuclear genome sequence of the ciliate Tetrahymena thermophila, a model eukaryote.</title>
        <authorList>
            <person name="Eisen J.A."/>
            <person name="Coyne R.S."/>
            <person name="Wu M."/>
            <person name="Wu D."/>
            <person name="Thiagarajan M."/>
            <person name="Wortman J.R."/>
            <person name="Badger J.H."/>
            <person name="Ren Q."/>
            <person name="Amedeo P."/>
            <person name="Jones K.M."/>
            <person name="Tallon L.J."/>
            <person name="Delcher A.L."/>
            <person name="Salzberg S.L."/>
            <person name="Silva J.C."/>
            <person name="Haas B.J."/>
            <person name="Majoros W.H."/>
            <person name="Farzad M."/>
            <person name="Carlton J.M."/>
            <person name="Smith R.K. Jr."/>
            <person name="Garg J."/>
            <person name="Pearlman R.E."/>
            <person name="Karrer K.M."/>
            <person name="Sun L."/>
            <person name="Manning G."/>
            <person name="Elde N.C."/>
            <person name="Turkewitz A.P."/>
            <person name="Asai D.J."/>
            <person name="Wilkes D.E."/>
            <person name="Wang Y."/>
            <person name="Cai H."/>
            <person name="Collins K."/>
            <person name="Stewart B.A."/>
            <person name="Lee S.R."/>
            <person name="Wilamowska K."/>
            <person name="Weinberg Z."/>
            <person name="Ruzzo W.L."/>
            <person name="Wloga D."/>
            <person name="Gaertig J."/>
            <person name="Frankel J."/>
            <person name="Tsao C.-C."/>
            <person name="Gorovsky M.A."/>
            <person name="Keeling P.J."/>
            <person name="Waller R.F."/>
            <person name="Patron N.J."/>
            <person name="Cherry J.M."/>
            <person name="Stover N.A."/>
            <person name="Krieger C.J."/>
            <person name="del Toro C."/>
            <person name="Ryder H.F."/>
            <person name="Williamson S.C."/>
            <person name="Barbeau R.A."/>
            <person name="Hamilton E.P."/>
            <person name="Orias E."/>
        </authorList>
    </citation>
    <scope>NUCLEOTIDE SEQUENCE [LARGE SCALE GENOMIC DNA]</scope>
    <source>
        <strain evidence="8">SB210</strain>
    </source>
</reference>
<evidence type="ECO:0000256" key="2">
    <source>
        <dbReference type="ARBA" id="ARBA00022679"/>
    </source>
</evidence>
<keyword evidence="4 7" id="KW-0418">Kinase</keyword>
<evidence type="ECO:0000256" key="5">
    <source>
        <dbReference type="ARBA" id="ARBA00022840"/>
    </source>
</evidence>
<keyword evidence="3" id="KW-0547">Nucleotide-binding</keyword>
<dbReference type="RefSeq" id="XP_001017838.3">
    <property type="nucleotide sequence ID" value="XM_001017838.3"/>
</dbReference>
<evidence type="ECO:0000259" key="6">
    <source>
        <dbReference type="PROSITE" id="PS50011"/>
    </source>
</evidence>
<protein>
    <submittedName>
        <fullName evidence="7">Serine/Threonine kinase domain protein</fullName>
    </submittedName>
</protein>
<organism evidence="7 8">
    <name type="scientific">Tetrahymena thermophila (strain SB210)</name>
    <dbReference type="NCBI Taxonomy" id="312017"/>
    <lineage>
        <taxon>Eukaryota</taxon>
        <taxon>Sar</taxon>
        <taxon>Alveolata</taxon>
        <taxon>Ciliophora</taxon>
        <taxon>Intramacronucleata</taxon>
        <taxon>Oligohymenophorea</taxon>
        <taxon>Hymenostomatida</taxon>
        <taxon>Tetrahymenina</taxon>
        <taxon>Tetrahymenidae</taxon>
        <taxon>Tetrahymena</taxon>
    </lineage>
</organism>
<evidence type="ECO:0000256" key="1">
    <source>
        <dbReference type="ARBA" id="ARBA00022527"/>
    </source>
</evidence>
<keyword evidence="1" id="KW-0723">Serine/threonine-protein kinase</keyword>
<dbReference type="STRING" id="312017.X1W3N4"/>
<proteinExistence type="predicted"/>
<dbReference type="Proteomes" id="UP000009168">
    <property type="component" value="Unassembled WGS sequence"/>
</dbReference>
<keyword evidence="2" id="KW-0808">Transferase</keyword>
<dbReference type="KEGG" id="tet:TTHERM_00440430"/>
<dbReference type="AlphaFoldDB" id="X1W3N4"/>
<accession>X1W3N4</accession>
<name>X1W3N4_TETTS</name>
<dbReference type="SMART" id="SM00220">
    <property type="entry name" value="S_TKc"/>
    <property type="match status" value="1"/>
</dbReference>
<dbReference type="PROSITE" id="PS50011">
    <property type="entry name" value="PROTEIN_KINASE_DOM"/>
    <property type="match status" value="1"/>
</dbReference>
<dbReference type="GO" id="GO:0004674">
    <property type="term" value="F:protein serine/threonine kinase activity"/>
    <property type="evidence" value="ECO:0007669"/>
    <property type="project" value="UniProtKB-KW"/>
</dbReference>
<dbReference type="GeneID" id="24442760"/>
<evidence type="ECO:0000256" key="3">
    <source>
        <dbReference type="ARBA" id="ARBA00022741"/>
    </source>
</evidence>
<gene>
    <name evidence="7" type="ORF">TTHERM_00440430</name>
</gene>
<dbReference type="SUPFAM" id="SSF56112">
    <property type="entry name" value="Protein kinase-like (PK-like)"/>
    <property type="match status" value="1"/>
</dbReference>
<dbReference type="PANTHER" id="PTHR24351">
    <property type="entry name" value="RIBOSOMAL PROTEIN S6 KINASE"/>
    <property type="match status" value="1"/>
</dbReference>
<dbReference type="Gene3D" id="3.30.200.20">
    <property type="entry name" value="Phosphorylase Kinase, domain 1"/>
    <property type="match status" value="1"/>
</dbReference>
<dbReference type="EMBL" id="GG662663">
    <property type="protein sequence ID" value="EAR97593.3"/>
    <property type="molecule type" value="Genomic_DNA"/>
</dbReference>
<sequence>MGIRTSKQVEVDDFLEVFGEENKRRHVSRADFKIIRQISNQTGNSKLFQVESLKDQQQYFMKQLSKFEIYDQREIERVHRELSICSLLMNTKYVVNLHYAFQDLNYLYLIHDYKNGPNLTQLLKNMKVNRVQIEEAHAQFIFSYLLLGLEYLHKNNIVVLGLRPENILFDDEGYPCISGFQHAIIENQRNNNRQYDFIQSQEDDDIINDDLITPYLAPEVLLKQKPSYEADFYSLGMILYEIITGERAFYNNLNGATLKKEEERQELIKFILQQKTQILKAELREELDPTSADLVNKLILKKPENRTGFYGIEDIKKHGWLKNFPWQKIQDRFIKKYSLKKQNSALAQKTTNQNVSDLLSQQNQDIINTIQFQEKFERFYYSSDDPNDFYYKSRIEHEKIIKK</sequence>
<evidence type="ECO:0000256" key="4">
    <source>
        <dbReference type="ARBA" id="ARBA00022777"/>
    </source>
</evidence>
<dbReference type="GO" id="GO:0005524">
    <property type="term" value="F:ATP binding"/>
    <property type="evidence" value="ECO:0007669"/>
    <property type="project" value="UniProtKB-KW"/>
</dbReference>